<organism evidence="1 2">
    <name type="scientific">Metabacillus lacus</name>
    <dbReference type="NCBI Taxonomy" id="1983721"/>
    <lineage>
        <taxon>Bacteria</taxon>
        <taxon>Bacillati</taxon>
        <taxon>Bacillota</taxon>
        <taxon>Bacilli</taxon>
        <taxon>Bacillales</taxon>
        <taxon>Bacillaceae</taxon>
        <taxon>Metabacillus</taxon>
    </lineage>
</organism>
<dbReference type="RefSeq" id="WP_154305895.1">
    <property type="nucleotide sequence ID" value="NZ_WKKI01000001.1"/>
</dbReference>
<dbReference type="OrthoDB" id="2875573at2"/>
<comment type="caution">
    <text evidence="1">The sequence shown here is derived from an EMBL/GenBank/DDBJ whole genome shotgun (WGS) entry which is preliminary data.</text>
</comment>
<dbReference type="EMBL" id="WKKI01000001">
    <property type="protein sequence ID" value="MRX70776.1"/>
    <property type="molecule type" value="Genomic_DNA"/>
</dbReference>
<evidence type="ECO:0000313" key="1">
    <source>
        <dbReference type="EMBL" id="MRX70776.1"/>
    </source>
</evidence>
<dbReference type="AlphaFoldDB" id="A0A7X2LX04"/>
<protein>
    <recommendedName>
        <fullName evidence="3">DUF2564 family protein</fullName>
    </recommendedName>
</protein>
<evidence type="ECO:0000313" key="2">
    <source>
        <dbReference type="Proteomes" id="UP000448867"/>
    </source>
</evidence>
<sequence length="96" mass="10761">MKEILQHVKLELEQSFDNPEGHDLDHCISELQEAKKSAGDKQEMFQGIIHAVQHAKHAKQQLIRTGDASATNAFAEAHRAVDQAMHSYESTDNDPL</sequence>
<accession>A0A7X2LX04</accession>
<reference evidence="1 2" key="1">
    <citation type="submission" date="2019-11" db="EMBL/GenBank/DDBJ databases">
        <title>Bacillus lacus genome.</title>
        <authorList>
            <person name="Allen C.J."/>
            <person name="Newman J.D."/>
        </authorList>
    </citation>
    <scope>NUCLEOTIDE SEQUENCE [LARGE SCALE GENOMIC DNA]</scope>
    <source>
        <strain evidence="1 2">KCTC 33946</strain>
    </source>
</reference>
<proteinExistence type="predicted"/>
<dbReference type="Proteomes" id="UP000448867">
    <property type="component" value="Unassembled WGS sequence"/>
</dbReference>
<name>A0A7X2LX04_9BACI</name>
<gene>
    <name evidence="1" type="ORF">GJU40_01165</name>
</gene>
<evidence type="ECO:0008006" key="3">
    <source>
        <dbReference type="Google" id="ProtNLM"/>
    </source>
</evidence>
<keyword evidence="2" id="KW-1185">Reference proteome</keyword>